<gene>
    <name evidence="1" type="ORF">MEDL_25736</name>
</gene>
<proteinExistence type="predicted"/>
<protein>
    <submittedName>
        <fullName evidence="1">Uncharacterized protein</fullName>
    </submittedName>
</protein>
<dbReference type="PANTHER" id="PTHR31751:SF44">
    <property type="entry name" value="SI:CH211-211K8.4-RELATED"/>
    <property type="match status" value="1"/>
</dbReference>
<keyword evidence="2" id="KW-1185">Reference proteome</keyword>
<evidence type="ECO:0000313" key="2">
    <source>
        <dbReference type="Proteomes" id="UP000683360"/>
    </source>
</evidence>
<accession>A0A8S3RUB9</accession>
<comment type="caution">
    <text evidence="1">The sequence shown here is derived from an EMBL/GenBank/DDBJ whole genome shotgun (WGS) entry which is preliminary data.</text>
</comment>
<dbReference type="PANTHER" id="PTHR31751">
    <property type="entry name" value="SI:CH211-108C17.2-RELATED-RELATED"/>
    <property type="match status" value="1"/>
</dbReference>
<sequence>MKLKGISERSVRRLQTAYTSCAVIYEFDSQQADLIASLQGPDKQVVLGGDGRCDSPGYSAKYGSYTLMDLNTNKILDIQLVQSNEVKGSTHMELEGLKRGLSLLIDTNHIEVSTLVTDRHVMIKKFMKDNHPEINHYFDVWHIAKGITQLTSY</sequence>
<dbReference type="OrthoDB" id="5973657at2759"/>
<name>A0A8S3RUB9_MYTED</name>
<reference evidence="1" key="1">
    <citation type="submission" date="2021-03" db="EMBL/GenBank/DDBJ databases">
        <authorList>
            <person name="Bekaert M."/>
        </authorList>
    </citation>
    <scope>NUCLEOTIDE SEQUENCE</scope>
</reference>
<organism evidence="1 2">
    <name type="scientific">Mytilus edulis</name>
    <name type="common">Blue mussel</name>
    <dbReference type="NCBI Taxonomy" id="6550"/>
    <lineage>
        <taxon>Eukaryota</taxon>
        <taxon>Metazoa</taxon>
        <taxon>Spiralia</taxon>
        <taxon>Lophotrochozoa</taxon>
        <taxon>Mollusca</taxon>
        <taxon>Bivalvia</taxon>
        <taxon>Autobranchia</taxon>
        <taxon>Pteriomorphia</taxon>
        <taxon>Mytilida</taxon>
        <taxon>Mytiloidea</taxon>
        <taxon>Mytilidae</taxon>
        <taxon>Mytilinae</taxon>
        <taxon>Mytilus</taxon>
    </lineage>
</organism>
<dbReference type="AlphaFoldDB" id="A0A8S3RUB9"/>
<evidence type="ECO:0000313" key="1">
    <source>
        <dbReference type="EMBL" id="CAG2211707.1"/>
    </source>
</evidence>
<dbReference type="EMBL" id="CAJPWZ010001272">
    <property type="protein sequence ID" value="CAG2211707.1"/>
    <property type="molecule type" value="Genomic_DNA"/>
</dbReference>
<dbReference type="Proteomes" id="UP000683360">
    <property type="component" value="Unassembled WGS sequence"/>
</dbReference>